<reference evidence="9" key="4">
    <citation type="submission" date="2025-09" db="UniProtKB">
        <authorList>
            <consortium name="Ensembl"/>
        </authorList>
    </citation>
    <scope>IDENTIFICATION</scope>
</reference>
<dbReference type="PROSITE" id="PS00027">
    <property type="entry name" value="HOMEOBOX_1"/>
    <property type="match status" value="1"/>
</dbReference>
<dbReference type="OMA" id="YTSYQLQ"/>
<dbReference type="FunFam" id="1.10.10.60:FF:000424">
    <property type="entry name" value="ANTP homeobox protein"/>
    <property type="match status" value="1"/>
</dbReference>
<reference evidence="9" key="3">
    <citation type="submission" date="2025-08" db="UniProtKB">
        <authorList>
            <consortium name="Ensembl"/>
        </authorList>
    </citation>
    <scope>IDENTIFICATION</scope>
</reference>
<evidence type="ECO:0000256" key="2">
    <source>
        <dbReference type="ARBA" id="ARBA00023125"/>
    </source>
</evidence>
<dbReference type="PRINTS" id="PR00031">
    <property type="entry name" value="HTHREPRESSR"/>
</dbReference>
<dbReference type="HOGENOM" id="CLU_606847_0_0_1"/>
<evidence type="ECO:0000256" key="7">
    <source>
        <dbReference type="SAM" id="MobiDB-lite"/>
    </source>
</evidence>
<dbReference type="Pfam" id="PF00046">
    <property type="entry name" value="Homeodomain"/>
    <property type="match status" value="1"/>
</dbReference>
<protein>
    <recommendedName>
        <fullName evidence="8">Homeobox domain-containing protein</fullName>
    </recommendedName>
</protein>
<dbReference type="InterPro" id="IPR000047">
    <property type="entry name" value="HTH_motif"/>
</dbReference>
<dbReference type="GO" id="GO:0005634">
    <property type="term" value="C:nucleus"/>
    <property type="evidence" value="ECO:0000318"/>
    <property type="project" value="GO_Central"/>
</dbReference>
<organism evidence="9 10">
    <name type="scientific">Ciona intestinalis</name>
    <name type="common">Transparent sea squirt</name>
    <name type="synonym">Ascidia intestinalis</name>
    <dbReference type="NCBI Taxonomy" id="7719"/>
    <lineage>
        <taxon>Eukaryota</taxon>
        <taxon>Metazoa</taxon>
        <taxon>Chordata</taxon>
        <taxon>Tunicata</taxon>
        <taxon>Ascidiacea</taxon>
        <taxon>Phlebobranchia</taxon>
        <taxon>Cionidae</taxon>
        <taxon>Ciona</taxon>
    </lineage>
</organism>
<dbReference type="GeneTree" id="ENSGT00940000167651"/>
<keyword evidence="4 5" id="KW-0539">Nucleus</keyword>
<dbReference type="InParanoid" id="F7BDW7"/>
<evidence type="ECO:0000259" key="8">
    <source>
        <dbReference type="PROSITE" id="PS50071"/>
    </source>
</evidence>
<evidence type="ECO:0000313" key="10">
    <source>
        <dbReference type="Proteomes" id="UP000008144"/>
    </source>
</evidence>
<dbReference type="GO" id="GO:0000981">
    <property type="term" value="F:DNA-binding transcription factor activity, RNA polymerase II-specific"/>
    <property type="evidence" value="ECO:0000318"/>
    <property type="project" value="GO_Central"/>
</dbReference>
<dbReference type="InterPro" id="IPR009057">
    <property type="entry name" value="Homeodomain-like_sf"/>
</dbReference>
<dbReference type="Gene3D" id="1.10.10.60">
    <property type="entry name" value="Homeodomain-like"/>
    <property type="match status" value="1"/>
</dbReference>
<evidence type="ECO:0000256" key="5">
    <source>
        <dbReference type="PROSITE-ProRule" id="PRU00108"/>
    </source>
</evidence>
<dbReference type="PANTHER" id="PTHR24327:SF81">
    <property type="entry name" value="HOMEOTIC PROTEIN DISTAL-LESS-RELATED"/>
    <property type="match status" value="1"/>
</dbReference>
<accession>F7BDW7</accession>
<evidence type="ECO:0000256" key="1">
    <source>
        <dbReference type="ARBA" id="ARBA00007916"/>
    </source>
</evidence>
<evidence type="ECO:0000256" key="6">
    <source>
        <dbReference type="RuleBase" id="RU000682"/>
    </source>
</evidence>
<evidence type="ECO:0000256" key="3">
    <source>
        <dbReference type="ARBA" id="ARBA00023155"/>
    </source>
</evidence>
<dbReference type="InterPro" id="IPR001356">
    <property type="entry name" value="HD"/>
</dbReference>
<dbReference type="SUPFAM" id="SSF46689">
    <property type="entry name" value="Homeodomain-like"/>
    <property type="match status" value="1"/>
</dbReference>
<dbReference type="PRINTS" id="PR00024">
    <property type="entry name" value="HOMEOBOX"/>
</dbReference>
<dbReference type="GO" id="GO:0006357">
    <property type="term" value="P:regulation of transcription by RNA polymerase II"/>
    <property type="evidence" value="ECO:0000318"/>
    <property type="project" value="GO_Central"/>
</dbReference>
<comment type="subcellular location">
    <subcellularLocation>
        <location evidence="5 6">Nucleus</location>
    </subcellularLocation>
</comment>
<feature type="region of interest" description="Disordered" evidence="7">
    <location>
        <begin position="1"/>
        <end position="52"/>
    </location>
</feature>
<dbReference type="PANTHER" id="PTHR24327">
    <property type="entry name" value="HOMEOBOX PROTEIN"/>
    <property type="match status" value="1"/>
</dbReference>
<feature type="compositionally biased region" description="Basic and acidic residues" evidence="7">
    <location>
        <begin position="210"/>
        <end position="220"/>
    </location>
</feature>
<dbReference type="PROSITE" id="PS50071">
    <property type="entry name" value="HOMEOBOX_2"/>
    <property type="match status" value="1"/>
</dbReference>
<feature type="compositionally biased region" description="Polar residues" evidence="7">
    <location>
        <begin position="172"/>
        <end position="188"/>
    </location>
</feature>
<feature type="domain" description="Homeobox" evidence="8">
    <location>
        <begin position="237"/>
        <end position="297"/>
    </location>
</feature>
<dbReference type="SMART" id="SM00389">
    <property type="entry name" value="HOX"/>
    <property type="match status" value="1"/>
</dbReference>
<keyword evidence="10" id="KW-1185">Reference proteome</keyword>
<dbReference type="AlphaFoldDB" id="F7BDW7"/>
<feature type="compositionally biased region" description="Basic and acidic residues" evidence="7">
    <location>
        <begin position="36"/>
        <end position="46"/>
    </location>
</feature>
<feature type="DNA-binding region" description="Homeobox" evidence="5">
    <location>
        <begin position="239"/>
        <end position="298"/>
    </location>
</feature>
<feature type="compositionally biased region" description="Polar residues" evidence="7">
    <location>
        <begin position="20"/>
        <end position="31"/>
    </location>
</feature>
<keyword evidence="2 5" id="KW-0238">DNA-binding</keyword>
<dbReference type="CDD" id="cd00086">
    <property type="entry name" value="homeodomain"/>
    <property type="match status" value="1"/>
</dbReference>
<feature type="compositionally biased region" description="Polar residues" evidence="7">
    <location>
        <begin position="1"/>
        <end position="13"/>
    </location>
</feature>
<dbReference type="Proteomes" id="UP000008144">
    <property type="component" value="Chromosome 7"/>
</dbReference>
<evidence type="ECO:0000313" key="9">
    <source>
        <dbReference type="Ensembl" id="ENSCINP00000009039.3"/>
    </source>
</evidence>
<name>F7BDW7_CIOIN</name>
<proteinExistence type="inferred from homology"/>
<comment type="similarity">
    <text evidence="1">Belongs to the distal-less homeobox family.</text>
</comment>
<dbReference type="Ensembl" id="ENSCINT00000009039.3">
    <property type="protein sequence ID" value="ENSCINP00000009039.3"/>
    <property type="gene ID" value="ENSCING00000004370.3"/>
</dbReference>
<evidence type="ECO:0000256" key="4">
    <source>
        <dbReference type="ARBA" id="ARBA00023242"/>
    </source>
</evidence>
<dbReference type="InterPro" id="IPR020479">
    <property type="entry name" value="HD_metazoa"/>
</dbReference>
<dbReference type="GO" id="GO:0030154">
    <property type="term" value="P:cell differentiation"/>
    <property type="evidence" value="ECO:0000318"/>
    <property type="project" value="GO_Central"/>
</dbReference>
<sequence>MATVTETVNQQIPNPIDDTSGASSNSTTSPGNDVRPWVHDVKREPPETNCYQQHATSSNIPEQPYHHGLFPMNSFNAQYNNNNQKPAVTPENGRGYSYNHYSYPGTTLPNHHVPQDTSPSFLERKRIHEPGFEAGHFVSKATNNFSHRTPYFHETPNYNVNHHQPPMRGVSSPRSVDSQEQVFQNNPSVPGISEAEEKFNQSLSGNSFYGDHDENARDSDTDTPSVQNGDGGRVKGKKTRKPRTIYTSYQLQQLVRRFQRTQYLALPERAELAASLGVTQTQIKIWFQNRRSKYKKLLKQQLLHKHHGAADIMSMGFGFGGQQIDEQSGPYMTSPYSEQYTPESQGWDNEMTRSRNDPYHQRQQPLVDQNQYPVNIKESGELPDCRMAVPQLHWEAQYPMNPNHASPYSNIPATPHMGIPLNGRNLPGVVDSHHTDPGTAGMRRDGILQWGSP</sequence>
<keyword evidence="3 5" id="KW-0371">Homeobox</keyword>
<dbReference type="InterPro" id="IPR050460">
    <property type="entry name" value="Distal-less_Homeobox_TF"/>
</dbReference>
<reference evidence="10" key="1">
    <citation type="journal article" date="2002" name="Science">
        <title>The draft genome of Ciona intestinalis: insights into chordate and vertebrate origins.</title>
        <authorList>
            <person name="Dehal P."/>
            <person name="Satou Y."/>
            <person name="Campbell R.K."/>
            <person name="Chapman J."/>
            <person name="Degnan B."/>
            <person name="De Tomaso A."/>
            <person name="Davidson B."/>
            <person name="Di Gregorio A."/>
            <person name="Gelpke M."/>
            <person name="Goodstein D.M."/>
            <person name="Harafuji N."/>
            <person name="Hastings K.E."/>
            <person name="Ho I."/>
            <person name="Hotta K."/>
            <person name="Huang W."/>
            <person name="Kawashima T."/>
            <person name="Lemaire P."/>
            <person name="Martinez D."/>
            <person name="Meinertzhagen I.A."/>
            <person name="Necula S."/>
            <person name="Nonaka M."/>
            <person name="Putnam N."/>
            <person name="Rash S."/>
            <person name="Saiga H."/>
            <person name="Satake M."/>
            <person name="Terry A."/>
            <person name="Yamada L."/>
            <person name="Wang H.G."/>
            <person name="Awazu S."/>
            <person name="Azumi K."/>
            <person name="Boore J."/>
            <person name="Branno M."/>
            <person name="Chin-Bow S."/>
            <person name="DeSantis R."/>
            <person name="Doyle S."/>
            <person name="Francino P."/>
            <person name="Keys D.N."/>
            <person name="Haga S."/>
            <person name="Hayashi H."/>
            <person name="Hino K."/>
            <person name="Imai K.S."/>
            <person name="Inaba K."/>
            <person name="Kano S."/>
            <person name="Kobayashi K."/>
            <person name="Kobayashi M."/>
            <person name="Lee B.I."/>
            <person name="Makabe K.W."/>
            <person name="Manohar C."/>
            <person name="Matassi G."/>
            <person name="Medina M."/>
            <person name="Mochizuki Y."/>
            <person name="Mount S."/>
            <person name="Morishita T."/>
            <person name="Miura S."/>
            <person name="Nakayama A."/>
            <person name="Nishizaka S."/>
            <person name="Nomoto H."/>
            <person name="Ohta F."/>
            <person name="Oishi K."/>
            <person name="Rigoutsos I."/>
            <person name="Sano M."/>
            <person name="Sasaki A."/>
            <person name="Sasakura Y."/>
            <person name="Shoguchi E."/>
            <person name="Shin-i T."/>
            <person name="Spagnuolo A."/>
            <person name="Stainier D."/>
            <person name="Suzuki M.M."/>
            <person name="Tassy O."/>
            <person name="Takatori N."/>
            <person name="Tokuoka M."/>
            <person name="Yagi K."/>
            <person name="Yoshizaki F."/>
            <person name="Wada S."/>
            <person name="Zhang C."/>
            <person name="Hyatt P.D."/>
            <person name="Larimer F."/>
            <person name="Detter C."/>
            <person name="Doggett N."/>
            <person name="Glavina T."/>
            <person name="Hawkins T."/>
            <person name="Richardson P."/>
            <person name="Lucas S."/>
            <person name="Kohara Y."/>
            <person name="Levine M."/>
            <person name="Satoh N."/>
            <person name="Rokhsar D.S."/>
        </authorList>
    </citation>
    <scope>NUCLEOTIDE SEQUENCE [LARGE SCALE GENOMIC DNA]</scope>
</reference>
<dbReference type="GO" id="GO:0000978">
    <property type="term" value="F:RNA polymerase II cis-regulatory region sequence-specific DNA binding"/>
    <property type="evidence" value="ECO:0000318"/>
    <property type="project" value="GO_Central"/>
</dbReference>
<reference evidence="9" key="2">
    <citation type="journal article" date="2008" name="Genome Biol.">
        <title>Improved genome assembly and evidence-based global gene model set for the chordate Ciona intestinalis: new insight into intron and operon populations.</title>
        <authorList>
            <person name="Satou Y."/>
            <person name="Mineta K."/>
            <person name="Ogasawara M."/>
            <person name="Sasakura Y."/>
            <person name="Shoguchi E."/>
            <person name="Ueno K."/>
            <person name="Yamada L."/>
            <person name="Matsumoto J."/>
            <person name="Wasserscheid J."/>
            <person name="Dewar K."/>
            <person name="Wiley G.B."/>
            <person name="Macmil S.L."/>
            <person name="Roe B.A."/>
            <person name="Zeller R.W."/>
            <person name="Hastings K.E."/>
            <person name="Lemaire P."/>
            <person name="Lindquist E."/>
            <person name="Endo T."/>
            <person name="Hotta K."/>
            <person name="Inaba K."/>
        </authorList>
    </citation>
    <scope>NUCLEOTIDE SEQUENCE [LARGE SCALE GENOMIC DNA]</scope>
    <source>
        <strain evidence="9">wild type</strain>
    </source>
</reference>
<dbReference type="STRING" id="7719.ENSCINP00000009039"/>
<feature type="region of interest" description="Disordered" evidence="7">
    <location>
        <begin position="159"/>
        <end position="240"/>
    </location>
</feature>
<dbReference type="EMBL" id="EAAA01002341">
    <property type="status" value="NOT_ANNOTATED_CDS"/>
    <property type="molecule type" value="Genomic_DNA"/>
</dbReference>
<dbReference type="InterPro" id="IPR017970">
    <property type="entry name" value="Homeobox_CS"/>
</dbReference>